<organism evidence="1">
    <name type="scientific">Tolypothrix bouteillei VB521301</name>
    <dbReference type="NCBI Taxonomy" id="1479485"/>
    <lineage>
        <taxon>Bacteria</taxon>
        <taxon>Bacillati</taxon>
        <taxon>Cyanobacteriota</taxon>
        <taxon>Cyanophyceae</taxon>
        <taxon>Nostocales</taxon>
        <taxon>Tolypothrichaceae</taxon>
        <taxon>Tolypothrix</taxon>
    </lineage>
</organism>
<evidence type="ECO:0000313" key="1">
    <source>
        <dbReference type="EMBL" id="KIE12690.1"/>
    </source>
</evidence>
<dbReference type="EMBL" id="JHEG02000019">
    <property type="protein sequence ID" value="KIE12690.1"/>
    <property type="molecule type" value="Genomic_DNA"/>
</dbReference>
<name>A0A0C1RL49_9CYAN</name>
<gene>
    <name evidence="1" type="ORF">DA73_0204000</name>
</gene>
<proteinExistence type="predicted"/>
<protein>
    <submittedName>
        <fullName evidence="1">Uncharacterized protein</fullName>
    </submittedName>
</protein>
<comment type="caution">
    <text evidence="1">The sequence shown here is derived from an EMBL/GenBank/DDBJ whole genome shotgun (WGS) entry which is preliminary data.</text>
</comment>
<sequence>MNFVPLCLKNEHKTYRQEIIADKILDFGLKVLNFRPNVYAVDQLAPELSPAFHQPSFFEFSLQDISLWITPRPHCSRQRSNSKISNPPIQNLLIQNS</sequence>
<reference evidence="1" key="1">
    <citation type="journal article" date="2015" name="Genome Announc.">
        <title>Draft Genome Sequence of Tolypothrix boutellei Strain VB521301.</title>
        <authorList>
            <person name="Chandrababunaidu M.M."/>
            <person name="Singh D."/>
            <person name="Sen D."/>
            <person name="Bhan S."/>
            <person name="Das S."/>
            <person name="Gupta A."/>
            <person name="Adhikary S.P."/>
            <person name="Tripathy S."/>
        </authorList>
    </citation>
    <scope>NUCLEOTIDE SEQUENCE</scope>
    <source>
        <strain evidence="1">VB521301</strain>
    </source>
</reference>
<accession>A0A0C1RL49</accession>
<dbReference type="AlphaFoldDB" id="A0A0C1RL49"/>
<dbReference type="STRING" id="1479485.DA73_0204000"/>